<feature type="transmembrane region" description="Helical" evidence="4">
    <location>
        <begin position="345"/>
        <end position="363"/>
    </location>
</feature>
<dbReference type="RefSeq" id="WP_120273955.1">
    <property type="nucleotide sequence ID" value="NZ_RAPN01000001.1"/>
</dbReference>
<keyword evidence="4" id="KW-1133">Transmembrane helix</keyword>
<feature type="transmembrane region" description="Helical" evidence="4">
    <location>
        <begin position="288"/>
        <end position="308"/>
    </location>
</feature>
<name>A0A419WBE5_9BACT</name>
<dbReference type="GO" id="GO:0016757">
    <property type="term" value="F:glycosyltransferase activity"/>
    <property type="evidence" value="ECO:0007669"/>
    <property type="project" value="UniProtKB-KW"/>
</dbReference>
<dbReference type="Proteomes" id="UP000283387">
    <property type="component" value="Unassembled WGS sequence"/>
</dbReference>
<feature type="transmembrane region" description="Helical" evidence="4">
    <location>
        <begin position="314"/>
        <end position="333"/>
    </location>
</feature>
<protein>
    <submittedName>
        <fullName evidence="6">Cellulose synthase/poly-beta-1,6-N-acetylglucosamine synthase-like glycosyltransferase</fullName>
    </submittedName>
</protein>
<evidence type="ECO:0000256" key="2">
    <source>
        <dbReference type="ARBA" id="ARBA00022676"/>
    </source>
</evidence>
<accession>A0A419WBE5</accession>
<keyword evidence="4" id="KW-0472">Membrane</keyword>
<dbReference type="AlphaFoldDB" id="A0A419WBE5"/>
<keyword evidence="4" id="KW-0812">Transmembrane</keyword>
<dbReference type="OrthoDB" id="9800276at2"/>
<dbReference type="InterPro" id="IPR029044">
    <property type="entry name" value="Nucleotide-diphossugar_trans"/>
</dbReference>
<comment type="caution">
    <text evidence="6">The sequence shown here is derived from an EMBL/GenBank/DDBJ whole genome shotgun (WGS) entry which is preliminary data.</text>
</comment>
<dbReference type="EMBL" id="RAPN01000001">
    <property type="protein sequence ID" value="RKD92778.1"/>
    <property type="molecule type" value="Genomic_DNA"/>
</dbReference>
<sequence>MTQEFFNRPFYEWGGYLILLLGFVLTLVIQLVFYRRVIVANRAPSKSRAERPISVLLNVRNESERLEQFLLKLLDQNYSNFEIVVVDDFSADSTLIILGVMAKKYPKIKFSSLNQENRSSEKMAMNLAMKAAKNDWVLLLTPETNLDDRDYLAKMNQELDDDSQMLVSYVNYNSGKTRYNRLCRVERMDAFWRASANQRASIPLLYQQINVLFNKRLYFETGGFKGKMNAHYAGLELVFNQLSKLNVKFSTAIQASLREDRVTDKDEFQDLVKKHIRIFNDISFSKKWLAWLERLAKLLFLTGLLTLLFTDIRYWYVFVPVPFIAIIIQAVLIKSLLKCLAEKKIFLSSFVYVFVRPFLYFYYRASIYLQVQRNKWN</sequence>
<reference evidence="6 7" key="1">
    <citation type="submission" date="2018-09" db="EMBL/GenBank/DDBJ databases">
        <title>Genomic Encyclopedia of Archaeal and Bacterial Type Strains, Phase II (KMG-II): from individual species to whole genera.</title>
        <authorList>
            <person name="Goeker M."/>
        </authorList>
    </citation>
    <scope>NUCLEOTIDE SEQUENCE [LARGE SCALE GENOMIC DNA]</scope>
    <source>
        <strain evidence="6 7">DSM 27148</strain>
    </source>
</reference>
<dbReference type="InterPro" id="IPR001173">
    <property type="entry name" value="Glyco_trans_2-like"/>
</dbReference>
<organism evidence="6 7">
    <name type="scientific">Mangrovibacterium diazotrophicum</name>
    <dbReference type="NCBI Taxonomy" id="1261403"/>
    <lineage>
        <taxon>Bacteria</taxon>
        <taxon>Pseudomonadati</taxon>
        <taxon>Bacteroidota</taxon>
        <taxon>Bacteroidia</taxon>
        <taxon>Marinilabiliales</taxon>
        <taxon>Prolixibacteraceae</taxon>
        <taxon>Mangrovibacterium</taxon>
    </lineage>
</organism>
<evidence type="ECO:0000259" key="5">
    <source>
        <dbReference type="Pfam" id="PF00535"/>
    </source>
</evidence>
<feature type="domain" description="Glycosyltransferase 2-like" evidence="5">
    <location>
        <begin position="54"/>
        <end position="185"/>
    </location>
</feature>
<evidence type="ECO:0000256" key="4">
    <source>
        <dbReference type="SAM" id="Phobius"/>
    </source>
</evidence>
<gene>
    <name evidence="6" type="ORF">BC643_3155</name>
</gene>
<dbReference type="Gene3D" id="3.90.550.10">
    <property type="entry name" value="Spore Coat Polysaccharide Biosynthesis Protein SpsA, Chain A"/>
    <property type="match status" value="1"/>
</dbReference>
<dbReference type="PANTHER" id="PTHR43630">
    <property type="entry name" value="POLY-BETA-1,6-N-ACETYL-D-GLUCOSAMINE SYNTHASE"/>
    <property type="match status" value="1"/>
</dbReference>
<feature type="transmembrane region" description="Helical" evidence="4">
    <location>
        <begin position="13"/>
        <end position="34"/>
    </location>
</feature>
<keyword evidence="2" id="KW-0328">Glycosyltransferase</keyword>
<dbReference type="SUPFAM" id="SSF53448">
    <property type="entry name" value="Nucleotide-diphospho-sugar transferases"/>
    <property type="match status" value="1"/>
</dbReference>
<keyword evidence="7" id="KW-1185">Reference proteome</keyword>
<dbReference type="PANTHER" id="PTHR43630:SF1">
    <property type="entry name" value="POLY-BETA-1,6-N-ACETYL-D-GLUCOSAMINE SYNTHASE"/>
    <property type="match status" value="1"/>
</dbReference>
<dbReference type="Pfam" id="PF00535">
    <property type="entry name" value="Glycos_transf_2"/>
    <property type="match status" value="1"/>
</dbReference>
<keyword evidence="3 6" id="KW-0808">Transferase</keyword>
<evidence type="ECO:0000313" key="7">
    <source>
        <dbReference type="Proteomes" id="UP000283387"/>
    </source>
</evidence>
<proteinExistence type="inferred from homology"/>
<evidence type="ECO:0000313" key="6">
    <source>
        <dbReference type="EMBL" id="RKD92778.1"/>
    </source>
</evidence>
<comment type="similarity">
    <text evidence="1">Belongs to the glycosyltransferase 2 family.</text>
</comment>
<evidence type="ECO:0000256" key="3">
    <source>
        <dbReference type="ARBA" id="ARBA00022679"/>
    </source>
</evidence>
<evidence type="ECO:0000256" key="1">
    <source>
        <dbReference type="ARBA" id="ARBA00006739"/>
    </source>
</evidence>